<dbReference type="Gene3D" id="1.10.10.410">
    <property type="match status" value="1"/>
</dbReference>
<dbReference type="FunFam" id="1.10.10.410:FF:000001">
    <property type="entry name" value="Aspartyl/glutamyl-tRNA(Asn/Gln) amidotransferase subunit B"/>
    <property type="match status" value="1"/>
</dbReference>
<reference evidence="16" key="1">
    <citation type="journal article" date="2018" name="Genome Announc.">
        <title>Complete Genome Sequence of the Methanococcus maripaludis Type Strain JJ (DSM 2067), a Model for Selenoprotein Synthesis in Archaea.</title>
        <authorList>
            <person name="Poehlein A."/>
            <person name="Heym D."/>
            <person name="Quitzke V."/>
            <person name="Fersch J."/>
            <person name="Daniel R."/>
            <person name="Rother M."/>
        </authorList>
    </citation>
    <scope>NUCLEOTIDE SEQUENCE [LARGE SCALE GENOMIC DNA]</scope>
    <source>
        <strain evidence="16">DSM 2067</strain>
    </source>
</reference>
<dbReference type="InterPro" id="IPR006075">
    <property type="entry name" value="Asn/Gln-tRNA_Trfase_suB/E_cat"/>
</dbReference>
<dbReference type="PANTHER" id="PTHR11659">
    <property type="entry name" value="GLUTAMYL-TRNA GLN AMIDOTRANSFERASE SUBUNIT B MITOCHONDRIAL AND PROKARYOTIC PET112-RELATED"/>
    <property type="match status" value="1"/>
</dbReference>
<dbReference type="GO" id="GO:0070681">
    <property type="term" value="P:glutaminyl-tRNAGln biosynthesis via transamidation"/>
    <property type="evidence" value="ECO:0007669"/>
    <property type="project" value="TreeGrafter"/>
</dbReference>
<dbReference type="NCBIfam" id="NF004012">
    <property type="entry name" value="PRK05477.1-2"/>
    <property type="match status" value="1"/>
</dbReference>
<dbReference type="EMBL" id="JACDUO010000001">
    <property type="protein sequence ID" value="MBA2863789.1"/>
    <property type="molecule type" value="Genomic_DNA"/>
</dbReference>
<evidence type="ECO:0000256" key="11">
    <source>
        <dbReference type="HAMAP-Rule" id="MF_00121"/>
    </source>
</evidence>
<dbReference type="Pfam" id="PF02934">
    <property type="entry name" value="GatB_N"/>
    <property type="match status" value="1"/>
</dbReference>
<evidence type="ECO:0000259" key="12">
    <source>
        <dbReference type="SMART" id="SM00845"/>
    </source>
</evidence>
<evidence type="ECO:0000313" key="18">
    <source>
        <dbReference type="Proteomes" id="UP000590564"/>
    </source>
</evidence>
<evidence type="ECO:0000256" key="10">
    <source>
        <dbReference type="ARBA" id="ARBA00047913"/>
    </source>
</evidence>
<keyword evidence="5 11" id="KW-0547">Nucleotide-binding</keyword>
<dbReference type="PROSITE" id="PS01234">
    <property type="entry name" value="GATB"/>
    <property type="match status" value="1"/>
</dbReference>
<proteinExistence type="inferred from homology"/>
<keyword evidence="6 11" id="KW-0067">ATP-binding</keyword>
<evidence type="ECO:0000256" key="4">
    <source>
        <dbReference type="ARBA" id="ARBA00022598"/>
    </source>
</evidence>
<dbReference type="HAMAP" id="MF_00121">
    <property type="entry name" value="GatB"/>
    <property type="match status" value="1"/>
</dbReference>
<reference evidence="13" key="2">
    <citation type="submission" date="2018-02" db="EMBL/GenBank/DDBJ databases">
        <title>Complete genome sequence of the Methanococcus maripaludis type strain JJ (DSM 2067), a model for selenoprotein synthesis in Archaea.</title>
        <authorList>
            <person name="Poehlein A."/>
            <person name="Heym D."/>
            <person name="Quitzke V."/>
            <person name="Fersch J."/>
            <person name="Daniel R."/>
            <person name="Rother M."/>
        </authorList>
    </citation>
    <scope>NUCLEOTIDE SEQUENCE [LARGE SCALE GENOMIC DNA]</scope>
    <source>
        <strain evidence="13">DSM 2067</strain>
    </source>
</reference>
<protein>
    <recommendedName>
        <fullName evidence="3 11">Aspartyl/glutamyl-tRNA(Asn/Gln) amidotransferase subunit B</fullName>
        <shortName evidence="11">Asp/Glu-ADT subunit B</shortName>
        <ecNumber evidence="11">6.3.5.-</ecNumber>
    </recommendedName>
</protein>
<dbReference type="GO" id="GO:0016740">
    <property type="term" value="F:transferase activity"/>
    <property type="evidence" value="ECO:0007669"/>
    <property type="project" value="UniProtKB-KW"/>
</dbReference>
<evidence type="ECO:0000313" key="16">
    <source>
        <dbReference type="Proteomes" id="UP000239462"/>
    </source>
</evidence>
<dbReference type="Proteomes" id="UP000239462">
    <property type="component" value="Chromosome"/>
</dbReference>
<evidence type="ECO:0000256" key="2">
    <source>
        <dbReference type="ARBA" id="ARBA00011123"/>
    </source>
</evidence>
<dbReference type="InterPro" id="IPR014746">
    <property type="entry name" value="Gln_synth/guanido_kin_cat_dom"/>
</dbReference>
<evidence type="ECO:0000313" key="14">
    <source>
        <dbReference type="EMBL" id="MBA2863789.1"/>
    </source>
</evidence>
<dbReference type="KEGG" id="mmad:MMJJ_00450"/>
<dbReference type="Proteomes" id="UP000590564">
    <property type="component" value="Unassembled WGS sequence"/>
</dbReference>
<dbReference type="InterPro" id="IPR023168">
    <property type="entry name" value="GatB_Yqey_C_2"/>
</dbReference>
<dbReference type="PANTHER" id="PTHR11659:SF0">
    <property type="entry name" value="GLUTAMYL-TRNA(GLN) AMIDOTRANSFERASE SUBUNIT B, MITOCHONDRIAL"/>
    <property type="match status" value="1"/>
</dbReference>
<comment type="similarity">
    <text evidence="1 11">Belongs to the GatB/GatE family. GatB subfamily.</text>
</comment>
<dbReference type="Pfam" id="PF02637">
    <property type="entry name" value="GatB_Yqey"/>
    <property type="match status" value="1"/>
</dbReference>
<dbReference type="InterPro" id="IPR017959">
    <property type="entry name" value="Asn/Gln-tRNA_amidoTrfase_suB/E"/>
</dbReference>
<name>A0A2L1C7Z1_METMI</name>
<dbReference type="RefSeq" id="WP_104837149.1">
    <property type="nucleotide sequence ID" value="NZ_CP026606.1"/>
</dbReference>
<evidence type="ECO:0000313" key="15">
    <source>
        <dbReference type="EMBL" id="MBB6496205.1"/>
    </source>
</evidence>
<evidence type="ECO:0000313" key="17">
    <source>
        <dbReference type="Proteomes" id="UP000567099"/>
    </source>
</evidence>
<comment type="catalytic activity">
    <reaction evidence="10 11">
        <text>L-glutamyl-tRNA(Gln) + L-glutamine + ATP + H2O = L-glutaminyl-tRNA(Gln) + L-glutamate + ADP + phosphate + H(+)</text>
        <dbReference type="Rhea" id="RHEA:17521"/>
        <dbReference type="Rhea" id="RHEA-COMP:9681"/>
        <dbReference type="Rhea" id="RHEA-COMP:9684"/>
        <dbReference type="ChEBI" id="CHEBI:15377"/>
        <dbReference type="ChEBI" id="CHEBI:15378"/>
        <dbReference type="ChEBI" id="CHEBI:29985"/>
        <dbReference type="ChEBI" id="CHEBI:30616"/>
        <dbReference type="ChEBI" id="CHEBI:43474"/>
        <dbReference type="ChEBI" id="CHEBI:58359"/>
        <dbReference type="ChEBI" id="CHEBI:78520"/>
        <dbReference type="ChEBI" id="CHEBI:78521"/>
        <dbReference type="ChEBI" id="CHEBI:456216"/>
    </reaction>
</comment>
<comment type="subunit">
    <text evidence="2 11">Heterotrimer of A, B and C subunits.</text>
</comment>
<dbReference type="InterPro" id="IPR004413">
    <property type="entry name" value="GatB"/>
</dbReference>
<dbReference type="GeneID" id="36101141"/>
<comment type="function">
    <text evidence="8 11">Allows the formation of correctly charged Asn-tRNA(Asn) or Gln-tRNA(Gln) through the transamidation of misacylated Asp-tRNA(Asn) or Glu-tRNA(Gln) in organisms which lack either or both of asparaginyl-tRNA or glutaminyl-tRNA synthetases. The reaction takes place in the presence of glutamine and ATP through an activated phospho-Asp-tRNA(Asn) or phospho-Glu-tRNA(Gln).</text>
</comment>
<evidence type="ECO:0000313" key="13">
    <source>
        <dbReference type="EMBL" id="AVB75464.1"/>
    </source>
</evidence>
<evidence type="ECO:0000256" key="5">
    <source>
        <dbReference type="ARBA" id="ARBA00022741"/>
    </source>
</evidence>
<gene>
    <name evidence="13" type="primary">gatB_1</name>
    <name evidence="11" type="synonym">gatB</name>
    <name evidence="14" type="ORF">HNP94_000789</name>
    <name evidence="15" type="ORF">HNP96_000226</name>
    <name evidence="13" type="ORF">MMJJ_00450</name>
</gene>
<dbReference type="GO" id="GO:0006412">
    <property type="term" value="P:translation"/>
    <property type="evidence" value="ECO:0007669"/>
    <property type="project" value="UniProtKB-UniRule"/>
</dbReference>
<dbReference type="GO" id="GO:0050567">
    <property type="term" value="F:glutaminyl-tRNA synthase (glutamine-hydrolyzing) activity"/>
    <property type="evidence" value="ECO:0007669"/>
    <property type="project" value="UniProtKB-UniRule"/>
</dbReference>
<dbReference type="SUPFAM" id="SSF55931">
    <property type="entry name" value="Glutamine synthetase/guanido kinase"/>
    <property type="match status" value="1"/>
</dbReference>
<dbReference type="InterPro" id="IPR003789">
    <property type="entry name" value="Asn/Gln_tRNA_amidoTrase-B-like"/>
</dbReference>
<evidence type="ECO:0000256" key="9">
    <source>
        <dbReference type="ARBA" id="ARBA00047380"/>
    </source>
</evidence>
<dbReference type="NCBIfam" id="TIGR00133">
    <property type="entry name" value="gatB"/>
    <property type="match status" value="1"/>
</dbReference>
<dbReference type="SMART" id="SM00845">
    <property type="entry name" value="GatB_Yqey"/>
    <property type="match status" value="1"/>
</dbReference>
<dbReference type="AlphaFoldDB" id="A0A2L1C7Z1"/>
<dbReference type="Gene3D" id="1.10.150.380">
    <property type="entry name" value="GatB domain, N-terminal subdomain"/>
    <property type="match status" value="1"/>
</dbReference>
<keyword evidence="4 11" id="KW-0436">Ligase</keyword>
<dbReference type="NCBIfam" id="NF004014">
    <property type="entry name" value="PRK05477.1-4"/>
    <property type="match status" value="1"/>
</dbReference>
<feature type="domain" description="Asn/Gln amidotransferase" evidence="12">
    <location>
        <begin position="314"/>
        <end position="467"/>
    </location>
</feature>
<dbReference type="Proteomes" id="UP000567099">
    <property type="component" value="Unassembled WGS sequence"/>
</dbReference>
<comment type="catalytic activity">
    <reaction evidence="9 11">
        <text>L-aspartyl-tRNA(Asn) + L-glutamine + ATP + H2O = L-asparaginyl-tRNA(Asn) + L-glutamate + ADP + phosphate + 2 H(+)</text>
        <dbReference type="Rhea" id="RHEA:14513"/>
        <dbReference type="Rhea" id="RHEA-COMP:9674"/>
        <dbReference type="Rhea" id="RHEA-COMP:9677"/>
        <dbReference type="ChEBI" id="CHEBI:15377"/>
        <dbReference type="ChEBI" id="CHEBI:15378"/>
        <dbReference type="ChEBI" id="CHEBI:29985"/>
        <dbReference type="ChEBI" id="CHEBI:30616"/>
        <dbReference type="ChEBI" id="CHEBI:43474"/>
        <dbReference type="ChEBI" id="CHEBI:58359"/>
        <dbReference type="ChEBI" id="CHEBI:78515"/>
        <dbReference type="ChEBI" id="CHEBI:78516"/>
        <dbReference type="ChEBI" id="CHEBI:456216"/>
    </reaction>
</comment>
<evidence type="ECO:0000256" key="7">
    <source>
        <dbReference type="ARBA" id="ARBA00022917"/>
    </source>
</evidence>
<organism evidence="13 16">
    <name type="scientific">Methanococcus maripaludis</name>
    <name type="common">Methanococcus deltae</name>
    <dbReference type="NCBI Taxonomy" id="39152"/>
    <lineage>
        <taxon>Archaea</taxon>
        <taxon>Methanobacteriati</taxon>
        <taxon>Methanobacteriota</taxon>
        <taxon>Methanomada group</taxon>
        <taxon>Methanococci</taxon>
        <taxon>Methanococcales</taxon>
        <taxon>Methanococcaceae</taxon>
        <taxon>Methanococcus</taxon>
    </lineage>
</organism>
<dbReference type="EC" id="6.3.5.-" evidence="11"/>
<dbReference type="EMBL" id="CP026606">
    <property type="protein sequence ID" value="AVB75464.1"/>
    <property type="molecule type" value="Genomic_DNA"/>
</dbReference>
<dbReference type="InterPro" id="IPR017958">
    <property type="entry name" value="Gln-tRNA_amidoTrfase_suB_CS"/>
</dbReference>
<dbReference type="InterPro" id="IPR018027">
    <property type="entry name" value="Asn/Gln_amidotransferase"/>
</dbReference>
<dbReference type="InterPro" id="IPR042114">
    <property type="entry name" value="GatB_C_1"/>
</dbReference>
<evidence type="ECO:0000256" key="3">
    <source>
        <dbReference type="ARBA" id="ARBA00016923"/>
    </source>
</evidence>
<dbReference type="GO" id="GO:0005524">
    <property type="term" value="F:ATP binding"/>
    <property type="evidence" value="ECO:0007669"/>
    <property type="project" value="UniProtKB-KW"/>
</dbReference>
<evidence type="ECO:0000256" key="1">
    <source>
        <dbReference type="ARBA" id="ARBA00005306"/>
    </source>
</evidence>
<keyword evidence="7 11" id="KW-0648">Protein biosynthesis</keyword>
<dbReference type="SUPFAM" id="SSF89095">
    <property type="entry name" value="GatB/YqeY motif"/>
    <property type="match status" value="1"/>
</dbReference>
<sequence>MSEDLSMKCGLEIHVQVDTNSKLFCQCPTNYKDVEPNTNICPVCIGHPGAKPMPPNKKAIDVAIMVAKMLDCEMVIDKDIYFQRKHYNYPDLPSGYQKTSVPIGEHGTFLGVGITEVHLEEDPGQYKPDLGTVDYNRSGTPLIEIVTDPDMKSPEEAREFLRQLMRLFRYIGHLRGEGTMRADTNISIKYNGIQGNRVEVKNVNSIRGVYKVLKYELIRQKNVLRRGGEIKMETRAFMESQMITKGMRSKETADDYRYIPDPDLQPIVLNNNWVEKVEAQMPETPMNKEKRFVEQYGIKEDDAKVLVSDLELADVFEKVVAELGNDKNGISLAVTWIRNELKRVLVYNKIEFFETNLKPEHMVELINSIKDKTISQKIGKTIIEQMVEHKGEKTPKELITEMGLTVIEDTSELEKACEEAIKNSEKAVEDYKSGNQRALNSVVGQVMKLTRGRAEPGTVVEILKKKIDG</sequence>
<dbReference type="EMBL" id="JACHED010000001">
    <property type="protein sequence ID" value="MBB6496205.1"/>
    <property type="molecule type" value="Genomic_DNA"/>
</dbReference>
<evidence type="ECO:0000256" key="6">
    <source>
        <dbReference type="ARBA" id="ARBA00022840"/>
    </source>
</evidence>
<accession>A0A2L1C7Z1</accession>
<evidence type="ECO:0000256" key="8">
    <source>
        <dbReference type="ARBA" id="ARBA00024799"/>
    </source>
</evidence>
<reference evidence="14 17" key="3">
    <citation type="submission" date="2020-07" db="EMBL/GenBank/DDBJ databases">
        <title>Genomic Encyclopedia of Type Strains, Phase IV (KMG-V): Genome sequencing to study the core and pangenomes of soil and plant-associated prokaryotes.</title>
        <authorList>
            <person name="Whitman W."/>
        </authorList>
    </citation>
    <scope>NUCLEOTIDE SEQUENCE [LARGE SCALE GENOMIC DNA]</scope>
    <source>
        <strain evidence="14 17">C13</strain>
        <strain evidence="15 18">D1</strain>
    </source>
</reference>
<keyword evidence="13" id="KW-0808">Transferase</keyword>